<keyword evidence="2" id="KW-0547">Nucleotide-binding</keyword>
<accession>A0AAU7FD68</accession>
<organism evidence="2">
    <name type="scientific">Chitinibacter mangrovi</name>
    <dbReference type="NCBI Taxonomy" id="3153927"/>
    <lineage>
        <taxon>Bacteria</taxon>
        <taxon>Pseudomonadati</taxon>
        <taxon>Pseudomonadota</taxon>
        <taxon>Betaproteobacteria</taxon>
        <taxon>Neisseriales</taxon>
        <taxon>Chitinibacteraceae</taxon>
        <taxon>Chitinibacter</taxon>
    </lineage>
</organism>
<dbReference type="InterPro" id="IPR011990">
    <property type="entry name" value="TPR-like_helical_dom_sf"/>
</dbReference>
<dbReference type="SUPFAM" id="SSF55874">
    <property type="entry name" value="ATPase domain of HSP90 chaperone/DNA topoisomerase II/histidine kinase"/>
    <property type="match status" value="1"/>
</dbReference>
<gene>
    <name evidence="2" type="ORF">ABHF33_04790</name>
</gene>
<keyword evidence="2" id="KW-0067">ATP-binding</keyword>
<dbReference type="InterPro" id="IPR029016">
    <property type="entry name" value="GAF-like_dom_sf"/>
</dbReference>
<dbReference type="AlphaFoldDB" id="A0AAU7FD68"/>
<evidence type="ECO:0000313" key="2">
    <source>
        <dbReference type="EMBL" id="XBM01601.1"/>
    </source>
</evidence>
<dbReference type="PROSITE" id="PS50109">
    <property type="entry name" value="HIS_KIN"/>
    <property type="match status" value="1"/>
</dbReference>
<dbReference type="SUPFAM" id="SSF48452">
    <property type="entry name" value="TPR-like"/>
    <property type="match status" value="2"/>
</dbReference>
<protein>
    <submittedName>
        <fullName evidence="2">ATP-binding protein</fullName>
    </submittedName>
</protein>
<dbReference type="Gene3D" id="3.30.450.40">
    <property type="match status" value="1"/>
</dbReference>
<dbReference type="PANTHER" id="PTHR43065">
    <property type="entry name" value="SENSOR HISTIDINE KINASE"/>
    <property type="match status" value="1"/>
</dbReference>
<dbReference type="InterPro" id="IPR019734">
    <property type="entry name" value="TPR_rpt"/>
</dbReference>
<dbReference type="Gene3D" id="3.30.565.10">
    <property type="entry name" value="Histidine kinase-like ATPase, C-terminal domain"/>
    <property type="match status" value="1"/>
</dbReference>
<sequence>MPNSTTMTDELAAQLAHIQGIYHQQPDLARQHCEQLIGQAREQHATLLQIHAAELYGKIMDHMGEPISSRNLLYEALQQAQAIHNFKLEARVCEQIARSYYTAGDYPTALQNWLRCIELSEFKEGEASVWMLAKVGVGQVYDALGECQTALLFHNKALSRIGEVDDPYLHAKILINIGVVQLKLDSLKAAEEALTQSLDLCLKHDFPDYAATSFSRLAEISLKENALDQAMELLGNALHYARKVNYRWGEANILHNMALIHSRQHDDQAALERVFIAQGIARTAQFSPVLMRLHQSAARFAEQTGQISLAISELKAGIALQTHLQHSNQSAENDALVRKTNLRASTSSKLVDLANHHLIEHGDSSDFWPLIAQAGCDILQLDRVSIWQLSANEVQLDNLYCSEQRLYPARLTLYREQIPVFFSSLARKQATIAHDAEHHHYVWDLAQHYLLPRQVHSVMIFQLQYNERQILLMFEHQGTQRNWLPDEVQYGHQLSNIAARALSNEDRRHFQDEIHILNARLSEAHTELEQRVEERTQVLAQSNHELEQAMHQLVQTEKMAALGRLVSGIASELVTPLEEALLYSQSLNQSSTQIARQLADNALKKSDLLGMVATIHMQSSSIEQKIAKASELVSQFKLVAVDTSSERRRAFNLYQTVQDLVRILSRSLAGPSQQILLAIDPAIELDSYPGALEQILTHLIQNSLQHGLAGRDNGMIELNAQQIGQQLVLSCCDNGSGIAPGMLAHVMEPFVHGDQAHSGLGLYISSNLAREVLGGRLYVESSTRQYTLIKLEIPLRAP</sequence>
<proteinExistence type="predicted"/>
<dbReference type="SMART" id="SM00387">
    <property type="entry name" value="HATPase_c"/>
    <property type="match status" value="1"/>
</dbReference>
<dbReference type="RefSeq" id="WP_348945878.1">
    <property type="nucleotide sequence ID" value="NZ_CP157355.1"/>
</dbReference>
<dbReference type="SUPFAM" id="SSF55781">
    <property type="entry name" value="GAF domain-like"/>
    <property type="match status" value="1"/>
</dbReference>
<dbReference type="Pfam" id="PF02518">
    <property type="entry name" value="HATPase_c"/>
    <property type="match status" value="1"/>
</dbReference>
<dbReference type="InterPro" id="IPR005467">
    <property type="entry name" value="His_kinase_dom"/>
</dbReference>
<feature type="domain" description="Histidine kinase" evidence="1">
    <location>
        <begin position="568"/>
        <end position="797"/>
    </location>
</feature>
<dbReference type="Gene3D" id="1.10.287.130">
    <property type="match status" value="1"/>
</dbReference>
<dbReference type="InterPro" id="IPR036890">
    <property type="entry name" value="HATPase_C_sf"/>
</dbReference>
<dbReference type="SMART" id="SM00028">
    <property type="entry name" value="TPR"/>
    <property type="match status" value="5"/>
</dbReference>
<dbReference type="InterPro" id="IPR003594">
    <property type="entry name" value="HATPase_dom"/>
</dbReference>
<dbReference type="PANTHER" id="PTHR43065:SF47">
    <property type="match status" value="1"/>
</dbReference>
<dbReference type="EMBL" id="CP157355">
    <property type="protein sequence ID" value="XBM01601.1"/>
    <property type="molecule type" value="Genomic_DNA"/>
</dbReference>
<name>A0AAU7FD68_9NEIS</name>
<dbReference type="Gene3D" id="1.25.40.10">
    <property type="entry name" value="Tetratricopeptide repeat domain"/>
    <property type="match status" value="2"/>
</dbReference>
<reference evidence="2" key="1">
    <citation type="submission" date="2024-05" db="EMBL/GenBank/DDBJ databases">
        <authorList>
            <person name="Yang L."/>
            <person name="Pan L."/>
        </authorList>
    </citation>
    <scope>NUCLEOTIDE SEQUENCE</scope>
    <source>
        <strain evidence="2">FCG-7</strain>
    </source>
</reference>
<evidence type="ECO:0000259" key="1">
    <source>
        <dbReference type="PROSITE" id="PS50109"/>
    </source>
</evidence>
<dbReference type="GO" id="GO:0005524">
    <property type="term" value="F:ATP binding"/>
    <property type="evidence" value="ECO:0007669"/>
    <property type="project" value="UniProtKB-KW"/>
</dbReference>
<dbReference type="KEGG" id="cmav:ABHF33_04790"/>